<keyword evidence="11" id="KW-1185">Reference proteome</keyword>
<dbReference type="Gene3D" id="1.20.1070.10">
    <property type="entry name" value="Rhodopsin 7-helix transmembrane proteins"/>
    <property type="match status" value="1"/>
</dbReference>
<dbReference type="InterPro" id="IPR000276">
    <property type="entry name" value="GPCR_Rhodpsn"/>
</dbReference>
<feature type="transmembrane region" description="Helical" evidence="9">
    <location>
        <begin position="25"/>
        <end position="54"/>
    </location>
</feature>
<keyword evidence="7" id="KW-0675">Receptor</keyword>
<evidence type="ECO:0000256" key="9">
    <source>
        <dbReference type="SAM" id="Phobius"/>
    </source>
</evidence>
<feature type="transmembrane region" description="Helical" evidence="9">
    <location>
        <begin position="66"/>
        <end position="88"/>
    </location>
</feature>
<evidence type="ECO:0000313" key="12">
    <source>
        <dbReference type="RefSeq" id="XP_006815837.1"/>
    </source>
</evidence>
<evidence type="ECO:0000256" key="7">
    <source>
        <dbReference type="ARBA" id="ARBA00023170"/>
    </source>
</evidence>
<reference evidence="12" key="1">
    <citation type="submission" date="2025-08" db="UniProtKB">
        <authorList>
            <consortium name="RefSeq"/>
        </authorList>
    </citation>
    <scope>IDENTIFICATION</scope>
    <source>
        <tissue evidence="12">Testes</tissue>
    </source>
</reference>
<keyword evidence="3 9" id="KW-0812">Transmembrane</keyword>
<dbReference type="InterPro" id="IPR017452">
    <property type="entry name" value="GPCR_Rhodpsn_7TM"/>
</dbReference>
<proteinExistence type="predicted"/>
<evidence type="ECO:0000256" key="1">
    <source>
        <dbReference type="ARBA" id="ARBA00004651"/>
    </source>
</evidence>
<dbReference type="Pfam" id="PF00001">
    <property type="entry name" value="7tm_1"/>
    <property type="match status" value="1"/>
</dbReference>
<dbReference type="SUPFAM" id="SSF81321">
    <property type="entry name" value="Family A G protein-coupled receptor-like"/>
    <property type="match status" value="1"/>
</dbReference>
<keyword evidence="8" id="KW-0807">Transducer</keyword>
<dbReference type="PRINTS" id="PR00237">
    <property type="entry name" value="GPCRRHODOPSN"/>
</dbReference>
<evidence type="ECO:0000256" key="8">
    <source>
        <dbReference type="ARBA" id="ARBA00023224"/>
    </source>
</evidence>
<dbReference type="PROSITE" id="PS50262">
    <property type="entry name" value="G_PROTEIN_RECEP_F1_2"/>
    <property type="match status" value="1"/>
</dbReference>
<dbReference type="RefSeq" id="XP_006815837.1">
    <property type="nucleotide sequence ID" value="XM_006815774.1"/>
</dbReference>
<feature type="transmembrane region" description="Helical" evidence="9">
    <location>
        <begin position="235"/>
        <end position="262"/>
    </location>
</feature>
<sequence length="317" mass="35796">MSHNISDTNFTEEFGKIQSSNLPPWVFHIAIPVFSAVVFLVGVIGNGLVIFIILRFKKMRKCVTNIYILNLALADFIFFLVLPFVVYFNASVNWIFGKVMCKLTMGLDGMNMFTGIFTLTAMAVDRHESIIHAADTRSYRRILGAKCICIGLWVLSLLVTLPLWFYATSELLHNSLSVCTIVCSVAVTYYFMAAAFILGFVAPLMIICVCYVRIVRFLRCKQKSLRQTAIKIGRISTLVVVTICVFVFSWTSFWLVRIVLLAAPNGPPSKSMEVAYYCSLCVTFLNGCLDPFIYACFKNDISQKLSRMCSCQKHMTR</sequence>
<evidence type="ECO:0000256" key="5">
    <source>
        <dbReference type="ARBA" id="ARBA00023040"/>
    </source>
</evidence>
<keyword evidence="6 9" id="KW-0472">Membrane</keyword>
<evidence type="ECO:0000256" key="2">
    <source>
        <dbReference type="ARBA" id="ARBA00022475"/>
    </source>
</evidence>
<protein>
    <submittedName>
        <fullName evidence="12">Somatostatin receptor type 2-like</fullName>
    </submittedName>
</protein>
<keyword evidence="2" id="KW-1003">Cell membrane</keyword>
<feature type="transmembrane region" description="Helical" evidence="9">
    <location>
        <begin position="274"/>
        <end position="297"/>
    </location>
</feature>
<evidence type="ECO:0000313" key="11">
    <source>
        <dbReference type="Proteomes" id="UP000694865"/>
    </source>
</evidence>
<feature type="transmembrane region" description="Helical" evidence="9">
    <location>
        <begin position="103"/>
        <end position="124"/>
    </location>
</feature>
<feature type="domain" description="G-protein coupled receptors family 1 profile" evidence="10">
    <location>
        <begin position="45"/>
        <end position="294"/>
    </location>
</feature>
<evidence type="ECO:0000256" key="3">
    <source>
        <dbReference type="ARBA" id="ARBA00022692"/>
    </source>
</evidence>
<dbReference type="Proteomes" id="UP000694865">
    <property type="component" value="Unplaced"/>
</dbReference>
<evidence type="ECO:0000256" key="4">
    <source>
        <dbReference type="ARBA" id="ARBA00022989"/>
    </source>
</evidence>
<accession>A0ABM0M746</accession>
<evidence type="ECO:0000259" key="10">
    <source>
        <dbReference type="PROSITE" id="PS50262"/>
    </source>
</evidence>
<comment type="subcellular location">
    <subcellularLocation>
        <location evidence="1">Cell membrane</location>
        <topology evidence="1">Multi-pass membrane protein</topology>
    </subcellularLocation>
</comment>
<dbReference type="PANTHER" id="PTHR24229">
    <property type="entry name" value="NEUROPEPTIDES RECEPTOR"/>
    <property type="match status" value="1"/>
</dbReference>
<keyword evidence="4 9" id="KW-1133">Transmembrane helix</keyword>
<keyword evidence="5" id="KW-0297">G-protein coupled receptor</keyword>
<feature type="transmembrane region" description="Helical" evidence="9">
    <location>
        <begin position="187"/>
        <end position="214"/>
    </location>
</feature>
<organism evidence="11 12">
    <name type="scientific">Saccoglossus kowalevskii</name>
    <name type="common">Acorn worm</name>
    <dbReference type="NCBI Taxonomy" id="10224"/>
    <lineage>
        <taxon>Eukaryota</taxon>
        <taxon>Metazoa</taxon>
        <taxon>Hemichordata</taxon>
        <taxon>Enteropneusta</taxon>
        <taxon>Harrimaniidae</taxon>
        <taxon>Saccoglossus</taxon>
    </lineage>
</organism>
<dbReference type="GeneID" id="102808638"/>
<gene>
    <name evidence="12" type="primary">LOC102808638</name>
</gene>
<name>A0ABM0M746_SACKO</name>
<dbReference type="PANTHER" id="PTHR24229:SF40">
    <property type="entry name" value="ALLATOSTATIN C RECEPTOR 1-RELATED"/>
    <property type="match status" value="1"/>
</dbReference>
<evidence type="ECO:0000256" key="6">
    <source>
        <dbReference type="ARBA" id="ARBA00023136"/>
    </source>
</evidence>
<feature type="transmembrane region" description="Helical" evidence="9">
    <location>
        <begin position="145"/>
        <end position="167"/>
    </location>
</feature>